<evidence type="ECO:0000313" key="3">
    <source>
        <dbReference type="EMBL" id="SNB66443.1"/>
    </source>
</evidence>
<keyword evidence="4" id="KW-1185">Reference proteome</keyword>
<protein>
    <submittedName>
        <fullName evidence="3">Methylmalonyl-CoA mutase, N-terminal domain</fullName>
    </submittedName>
</protein>
<evidence type="ECO:0000256" key="1">
    <source>
        <dbReference type="ARBA" id="ARBA00023235"/>
    </source>
</evidence>
<dbReference type="Proteomes" id="UP000197025">
    <property type="component" value="Unassembled WGS sequence"/>
</dbReference>
<dbReference type="InterPro" id="IPR016176">
    <property type="entry name" value="Cbl-dep_enz_cat"/>
</dbReference>
<keyword evidence="1" id="KW-0413">Isomerase</keyword>
<dbReference type="RefSeq" id="WP_088571370.1">
    <property type="nucleotide sequence ID" value="NZ_FYEK01000028.1"/>
</dbReference>
<dbReference type="Gene3D" id="3.20.20.240">
    <property type="entry name" value="Methylmalonyl-CoA mutase"/>
    <property type="match status" value="1"/>
</dbReference>
<gene>
    <name evidence="3" type="ORF">SAMN02746019_00001180</name>
</gene>
<accession>A0A212R357</accession>
<dbReference type="InParanoid" id="A0A212R357"/>
<name>A0A212R357_9CHLR</name>
<evidence type="ECO:0000259" key="2">
    <source>
        <dbReference type="Pfam" id="PF01642"/>
    </source>
</evidence>
<feature type="domain" description="Methylmalonyl-CoA mutase alpha/beta chain catalytic" evidence="2">
    <location>
        <begin position="38"/>
        <end position="552"/>
    </location>
</feature>
<dbReference type="PANTHER" id="PTHR48101">
    <property type="entry name" value="METHYLMALONYL-COA MUTASE, MITOCHONDRIAL-RELATED"/>
    <property type="match status" value="1"/>
</dbReference>
<dbReference type="EMBL" id="FYEK01000028">
    <property type="protein sequence ID" value="SNB66443.1"/>
    <property type="molecule type" value="Genomic_DNA"/>
</dbReference>
<dbReference type="SUPFAM" id="SSF51703">
    <property type="entry name" value="Cobalamin (vitamin B12)-dependent enzymes"/>
    <property type="match status" value="1"/>
</dbReference>
<dbReference type="GO" id="GO:0031419">
    <property type="term" value="F:cobalamin binding"/>
    <property type="evidence" value="ECO:0007669"/>
    <property type="project" value="InterPro"/>
</dbReference>
<dbReference type="AlphaFoldDB" id="A0A212R357"/>
<dbReference type="Pfam" id="PF01642">
    <property type="entry name" value="MM_CoA_mutase"/>
    <property type="match status" value="1"/>
</dbReference>
<dbReference type="PANTHER" id="PTHR48101:SF1">
    <property type="entry name" value="METHYLMALONYL-COA MUTASE, LARGE SUBUNIT"/>
    <property type="match status" value="1"/>
</dbReference>
<dbReference type="GO" id="GO:0004494">
    <property type="term" value="F:methylmalonyl-CoA mutase activity"/>
    <property type="evidence" value="ECO:0007669"/>
    <property type="project" value="InterPro"/>
</dbReference>
<dbReference type="CDD" id="cd03680">
    <property type="entry name" value="MM_CoA_mutase_ICM_like"/>
    <property type="match status" value="1"/>
</dbReference>
<dbReference type="InterPro" id="IPR006099">
    <property type="entry name" value="MeMalonylCoA_mutase_a/b_cat"/>
</dbReference>
<reference evidence="4" key="1">
    <citation type="submission" date="2017-06" db="EMBL/GenBank/DDBJ databases">
        <authorList>
            <person name="Varghese N."/>
            <person name="Submissions S."/>
        </authorList>
    </citation>
    <scope>NUCLEOTIDE SEQUENCE [LARGE SCALE GENOMIC DNA]</scope>
    <source>
        <strain evidence="4">JAD2</strain>
    </source>
</reference>
<dbReference type="InterPro" id="IPR006098">
    <property type="entry name" value="MMCoA_mutase_a_cat"/>
</dbReference>
<sequence>MFDREKLQELAAARDRWEETTLQQWLARMPERQETFTTVSGEPVDRLYTPLDLPDFDYMRDLGFPGEYPFTRGIHATMYRGRLWTMRLFAGYGTAEETNARFKYLLEHGQTGLSIAFDLPTLYGYDTDDPMAEGEFGKCGVAVSSLLDMEILLDGIPLDQITTSMTINGPAAIIWAMYLAVAEKRGIPWDQIGGTTQTDILKEYIAQKEWIFPPEPSMRLVVDMIEFGSKYVPKWNPISISGYHIREAGATAAQELAFTLADGFEYVRWCLRRGLDIDSFAPRLSFFFNCHNDFFEEIAKFRAARRIWAREMRETFGAKNPRSWWLRFHTQTAGCTLTAQQPYVNVIRVAIQALAAVLGGTQSLHTNSLDEALALPSEFAAKLALRTQQVIAYESGVTNTVDPLGGSYYVEYLTNRLEQQAYEYFRKIEELGGVIPAIEAGFFQREIAEAAYRYQKEIDEKRRIIVGVNEFVEEEEVKPPILQMDPEGERRQRARLQKLRMERDNERVGQTLAALQEAARKENENLMPYILEAVKAYATLGEIVRALKAIWGTWQEPLII</sequence>
<dbReference type="OrthoDB" id="9762378at2"/>
<evidence type="ECO:0000313" key="4">
    <source>
        <dbReference type="Proteomes" id="UP000197025"/>
    </source>
</evidence>
<proteinExistence type="predicted"/>
<dbReference type="NCBIfam" id="TIGR00641">
    <property type="entry name" value="acid_CoA_mut_N"/>
    <property type="match status" value="1"/>
</dbReference>
<organism evidence="3 4">
    <name type="scientific">Thermoflexus hugenholtzii JAD2</name>
    <dbReference type="NCBI Taxonomy" id="877466"/>
    <lineage>
        <taxon>Bacteria</taxon>
        <taxon>Bacillati</taxon>
        <taxon>Chloroflexota</taxon>
        <taxon>Thermoflexia</taxon>
        <taxon>Thermoflexales</taxon>
        <taxon>Thermoflexaceae</taxon>
        <taxon>Thermoflexus</taxon>
    </lineage>
</organism>